<dbReference type="PANTHER" id="PTHR12940:SF0">
    <property type="entry name" value="SPLICING FACTOR ESS-2 HOMOLOG"/>
    <property type="match status" value="1"/>
</dbReference>
<dbReference type="Proteomes" id="UP001175271">
    <property type="component" value="Unassembled WGS sequence"/>
</dbReference>
<evidence type="ECO:0000256" key="1">
    <source>
        <dbReference type="ARBA" id="ARBA00004123"/>
    </source>
</evidence>
<keyword evidence="3" id="KW-0539">Nucleus</keyword>
<comment type="similarity">
    <text evidence="2">Belongs to the ESS2 family.</text>
</comment>
<evidence type="ECO:0000256" key="3">
    <source>
        <dbReference type="ARBA" id="ARBA00023242"/>
    </source>
</evidence>
<gene>
    <name evidence="5" type="ORF">QR680_012578</name>
</gene>
<feature type="compositionally biased region" description="Basic and acidic residues" evidence="4">
    <location>
        <begin position="136"/>
        <end position="147"/>
    </location>
</feature>
<organism evidence="5 6">
    <name type="scientific">Steinernema hermaphroditum</name>
    <dbReference type="NCBI Taxonomy" id="289476"/>
    <lineage>
        <taxon>Eukaryota</taxon>
        <taxon>Metazoa</taxon>
        <taxon>Ecdysozoa</taxon>
        <taxon>Nematoda</taxon>
        <taxon>Chromadorea</taxon>
        <taxon>Rhabditida</taxon>
        <taxon>Tylenchina</taxon>
        <taxon>Panagrolaimomorpha</taxon>
        <taxon>Strongyloidoidea</taxon>
        <taxon>Steinernematidae</taxon>
        <taxon>Steinernema</taxon>
    </lineage>
</organism>
<dbReference type="InterPro" id="IPR019148">
    <property type="entry name" value="Nuclear_protein_DGCR14_ESS-2"/>
</dbReference>
<evidence type="ECO:0000256" key="4">
    <source>
        <dbReference type="SAM" id="MobiDB-lite"/>
    </source>
</evidence>
<evidence type="ECO:0000256" key="2">
    <source>
        <dbReference type="ARBA" id="ARBA00009072"/>
    </source>
</evidence>
<comment type="caution">
    <text evidence="5">The sequence shown here is derived from an EMBL/GenBank/DDBJ whole genome shotgun (WGS) entry which is preliminary data.</text>
</comment>
<feature type="compositionally biased region" description="Low complexity" evidence="4">
    <location>
        <begin position="101"/>
        <end position="113"/>
    </location>
</feature>
<accession>A0AA39I508</accession>
<protein>
    <submittedName>
        <fullName evidence="5">Uncharacterized protein</fullName>
    </submittedName>
</protein>
<evidence type="ECO:0000313" key="5">
    <source>
        <dbReference type="EMBL" id="KAK0416592.1"/>
    </source>
</evidence>
<dbReference type="PANTHER" id="PTHR12940">
    <property type="entry name" value="ES-2 PROTEIN - RELATED"/>
    <property type="match status" value="1"/>
</dbReference>
<sequence>MASSFDKADDLALVPQIPETAHNSKQVTLATKTLETQKQVRTVVSEEKYIGTLEKIIERDYFPELKKLRAQTEYLDAVARHDNAKIRELQVRFGTYKTNRRTSPTQRPSSPSQFDPETPGPSRCHTSLPDSNVEGDNDKALGKKRKVPTEEKLTVDAYLNKFTSEDNASFEELAALGAKRERVRNKWMYDAEEQHNAEMVSRVEFIKDADKQLVAAKVENGPRPNDIGNWTYKARNSLIFNPEGAPLTLKEHMENSKMNQKIINKNATRFTDNKLSHATRTTLAKAAAQQAANNAGHVDITGEIKGAPQPCNLGIVVTPSPAPGVDESPLMTWGEIEGTPFMLDGSDINITPLADSGPVFKIPELPLRDKIALGISDNIGHRYHDKRKAAAAEAEKHRSKTPRFGSDVTSKRLATMSPAARLLATNKLGIRVGTNKALKASYTPSPTSVKRTPGTFRQADISSAIRLKGTPKDVLQSPRVDPKSITDNLLNLDLPKPKSQVPTTDDEKKEEIGRPKASDFF</sequence>
<dbReference type="EMBL" id="JAUCMV010000002">
    <property type="protein sequence ID" value="KAK0416592.1"/>
    <property type="molecule type" value="Genomic_DNA"/>
</dbReference>
<dbReference type="GO" id="GO:0071013">
    <property type="term" value="C:catalytic step 2 spliceosome"/>
    <property type="evidence" value="ECO:0007669"/>
    <property type="project" value="TreeGrafter"/>
</dbReference>
<evidence type="ECO:0000313" key="6">
    <source>
        <dbReference type="Proteomes" id="UP001175271"/>
    </source>
</evidence>
<dbReference type="AlphaFoldDB" id="A0AA39I508"/>
<feature type="region of interest" description="Disordered" evidence="4">
    <location>
        <begin position="441"/>
        <end position="521"/>
    </location>
</feature>
<name>A0AA39I508_9BILA</name>
<dbReference type="Pfam" id="PF09751">
    <property type="entry name" value="Es2"/>
    <property type="match status" value="1"/>
</dbReference>
<feature type="compositionally biased region" description="Basic and acidic residues" evidence="4">
    <location>
        <begin position="505"/>
        <end position="521"/>
    </location>
</feature>
<keyword evidence="6" id="KW-1185">Reference proteome</keyword>
<reference evidence="5" key="1">
    <citation type="submission" date="2023-06" db="EMBL/GenBank/DDBJ databases">
        <title>Genomic analysis of the entomopathogenic nematode Steinernema hermaphroditum.</title>
        <authorList>
            <person name="Schwarz E.M."/>
            <person name="Heppert J.K."/>
            <person name="Baniya A."/>
            <person name="Schwartz H.T."/>
            <person name="Tan C.-H."/>
            <person name="Antoshechkin I."/>
            <person name="Sternberg P.W."/>
            <person name="Goodrich-Blair H."/>
            <person name="Dillman A.R."/>
        </authorList>
    </citation>
    <scope>NUCLEOTIDE SEQUENCE</scope>
    <source>
        <strain evidence="5">PS9179</strain>
        <tissue evidence="5">Whole animal</tissue>
    </source>
</reference>
<comment type="subcellular location">
    <subcellularLocation>
        <location evidence="1">Nucleus</location>
    </subcellularLocation>
</comment>
<proteinExistence type="inferred from homology"/>
<feature type="region of interest" description="Disordered" evidence="4">
    <location>
        <begin position="95"/>
        <end position="147"/>
    </location>
</feature>